<name>A0A510JL16_9FUSO</name>
<evidence type="ECO:0000259" key="9">
    <source>
        <dbReference type="Pfam" id="PF01225"/>
    </source>
</evidence>
<dbReference type="GO" id="GO:0005524">
    <property type="term" value="F:ATP binding"/>
    <property type="evidence" value="ECO:0007669"/>
    <property type="project" value="UniProtKB-UniRule"/>
</dbReference>
<dbReference type="Pfam" id="PF02875">
    <property type="entry name" value="Mur_ligase_C"/>
    <property type="match status" value="1"/>
</dbReference>
<evidence type="ECO:0000256" key="1">
    <source>
        <dbReference type="ARBA" id="ARBA00005898"/>
    </source>
</evidence>
<keyword evidence="3 7" id="KW-0133">Cell shape</keyword>
<comment type="PTM">
    <text evidence="7">Carboxylation is probably crucial for Mg(2+) binding and, consequently, for the gamma-phosphate positioning of ATP.</text>
</comment>
<feature type="binding site" evidence="7">
    <location>
        <position position="395"/>
    </location>
    <ligand>
        <name>meso-2,6-diaminopimelate</name>
        <dbReference type="ChEBI" id="CHEBI:57791"/>
    </ligand>
</feature>
<evidence type="ECO:0000313" key="12">
    <source>
        <dbReference type="EMBL" id="BBM39937.1"/>
    </source>
</evidence>
<evidence type="ECO:0000256" key="5">
    <source>
        <dbReference type="ARBA" id="ARBA00023306"/>
    </source>
</evidence>
<keyword evidence="7" id="KW-0547">Nucleotide-binding</keyword>
<keyword evidence="4 7" id="KW-0573">Peptidoglycan synthesis</keyword>
<comment type="cofactor">
    <cofactor evidence="7">
        <name>Mg(2+)</name>
        <dbReference type="ChEBI" id="CHEBI:18420"/>
    </cofactor>
</comment>
<sequence length="503" mass="57486">MYKIFKDVNYKVLQEGENFEIKGIEYDSRKIEKDFVFVAMTGSTADGHDFIQKAIDSGARMIICEKNVDIKEYKNADSATFVQVEDIRKKLGIIASNYYDYPQNKIKIAGITGTNGKTTSSFILENILEKTARIGTTGNRILDEEFETVNTTPESLELIKLIDKSVKKGADYFIMEVSSHALEIGRVDMLQFDSAIFTNLTQDHLDFHKTMENYFNAKKKIFSMLRNNGTGIINTDDKYGEKIYSEKKDENNDYISISIKNEEADIWGDILNYTNHGMKIKINLDNYFERRNLVKSKDEEEYKFEIELVGEYNLYNVLGCVASALSLGVKIDFIVKKLQEMPSVPGRFETIKNNLEARIVVDFAHTDDGLLNIGKTLKQITDNQVITIFGAGGDRDHDKRPKMAKAATEFSDYIILTSDNPRTENPVKILADIEKGLIAEKYPFDKYIIIADREKAIRYGMRLLQKGDSLLIAGKGHETYQIIGNEKNHFDDREIVRKILEEK</sequence>
<keyword evidence="7" id="KW-0963">Cytoplasm</keyword>
<dbReference type="GO" id="GO:0000287">
    <property type="term" value="F:magnesium ion binding"/>
    <property type="evidence" value="ECO:0007669"/>
    <property type="project" value="UniProtKB-UniRule"/>
</dbReference>
<dbReference type="UniPathway" id="UPA00219"/>
<dbReference type="GO" id="GO:0051301">
    <property type="term" value="P:cell division"/>
    <property type="evidence" value="ECO:0007669"/>
    <property type="project" value="UniProtKB-KW"/>
</dbReference>
<dbReference type="SUPFAM" id="SSF53244">
    <property type="entry name" value="MurD-like peptide ligases, peptide-binding domain"/>
    <property type="match status" value="1"/>
</dbReference>
<dbReference type="Pfam" id="PF08245">
    <property type="entry name" value="Mur_ligase_M"/>
    <property type="match status" value="1"/>
</dbReference>
<comment type="catalytic activity">
    <reaction evidence="7">
        <text>UDP-N-acetyl-alpha-D-muramoyl-L-alanyl-D-glutamate + meso-2,6-diaminopimelate + ATP = UDP-N-acetyl-alpha-D-muramoyl-L-alanyl-gamma-D-glutamyl-meso-2,6-diaminopimelate + ADP + phosphate + H(+)</text>
        <dbReference type="Rhea" id="RHEA:23676"/>
        <dbReference type="ChEBI" id="CHEBI:15378"/>
        <dbReference type="ChEBI" id="CHEBI:30616"/>
        <dbReference type="ChEBI" id="CHEBI:43474"/>
        <dbReference type="ChEBI" id="CHEBI:57791"/>
        <dbReference type="ChEBI" id="CHEBI:83900"/>
        <dbReference type="ChEBI" id="CHEBI:83905"/>
        <dbReference type="ChEBI" id="CHEBI:456216"/>
        <dbReference type="EC" id="6.3.2.13"/>
    </reaction>
</comment>
<proteinExistence type="inferred from homology"/>
<gene>
    <name evidence="7" type="primary">murE</name>
    <name evidence="12" type="ORF">JCM16776_0140</name>
</gene>
<dbReference type="GO" id="GO:0009252">
    <property type="term" value="P:peptidoglycan biosynthetic process"/>
    <property type="evidence" value="ECO:0007669"/>
    <property type="project" value="UniProtKB-UniRule"/>
</dbReference>
<dbReference type="GO" id="GO:0005737">
    <property type="term" value="C:cytoplasm"/>
    <property type="evidence" value="ECO:0007669"/>
    <property type="project" value="UniProtKB-SubCell"/>
</dbReference>
<dbReference type="InterPro" id="IPR004101">
    <property type="entry name" value="Mur_ligase_C"/>
</dbReference>
<feature type="binding site" evidence="7">
    <location>
        <position position="28"/>
    </location>
    <ligand>
        <name>UDP-N-acetyl-alpha-D-muramoyl-L-alanyl-D-glutamate</name>
        <dbReference type="ChEBI" id="CHEBI:83900"/>
    </ligand>
</feature>
<comment type="similarity">
    <text evidence="1 7">Belongs to the MurCDEF family. MurE subfamily.</text>
</comment>
<evidence type="ECO:0000256" key="4">
    <source>
        <dbReference type="ARBA" id="ARBA00022984"/>
    </source>
</evidence>
<dbReference type="STRING" id="1122172.GCA_000373045_01959"/>
<dbReference type="EC" id="6.3.2.13" evidence="7"/>
<feature type="domain" description="Mur ligase N-terminal catalytic" evidence="9">
    <location>
        <begin position="20"/>
        <end position="99"/>
    </location>
</feature>
<dbReference type="GO" id="GO:0071555">
    <property type="term" value="P:cell wall organization"/>
    <property type="evidence" value="ECO:0007669"/>
    <property type="project" value="UniProtKB-KW"/>
</dbReference>
<dbReference type="EMBL" id="AP019827">
    <property type="protein sequence ID" value="BBM39937.1"/>
    <property type="molecule type" value="Genomic_DNA"/>
</dbReference>
<feature type="domain" description="Mur ligase central" evidence="11">
    <location>
        <begin position="111"/>
        <end position="323"/>
    </location>
</feature>
<dbReference type="Gene3D" id="3.40.1390.10">
    <property type="entry name" value="MurE/MurF, N-terminal domain"/>
    <property type="match status" value="1"/>
</dbReference>
<reference evidence="12 13" key="1">
    <citation type="submission" date="2019-07" db="EMBL/GenBank/DDBJ databases">
        <title>Complete Genome Sequence of Leptotrichia shahii Strain JCM 16776.</title>
        <authorList>
            <person name="Watanabe S."/>
            <person name="Cui L."/>
        </authorList>
    </citation>
    <scope>NUCLEOTIDE SEQUENCE [LARGE SCALE GENOMIC DNA]</scope>
    <source>
        <strain evidence="12 13">JCM16776</strain>
    </source>
</reference>
<comment type="pathway">
    <text evidence="7 8">Cell wall biogenesis; peptidoglycan biosynthesis.</text>
</comment>
<evidence type="ECO:0000256" key="2">
    <source>
        <dbReference type="ARBA" id="ARBA00022618"/>
    </source>
</evidence>
<dbReference type="InterPro" id="IPR036565">
    <property type="entry name" value="Mur-like_cat_sf"/>
</dbReference>
<evidence type="ECO:0000259" key="10">
    <source>
        <dbReference type="Pfam" id="PF02875"/>
    </source>
</evidence>
<keyword evidence="2 7" id="KW-0132">Cell division</keyword>
<accession>A0A510JL16</accession>
<dbReference type="PANTHER" id="PTHR23135:SF4">
    <property type="entry name" value="UDP-N-ACETYLMURAMOYL-L-ALANYL-D-GLUTAMATE--2,6-DIAMINOPIMELATE LIGASE MURE HOMOLOG, CHLOROPLASTIC"/>
    <property type="match status" value="1"/>
</dbReference>
<feature type="binding site" evidence="7">
    <location>
        <begin position="113"/>
        <end position="119"/>
    </location>
    <ligand>
        <name>ATP</name>
        <dbReference type="ChEBI" id="CHEBI:30616"/>
    </ligand>
</feature>
<dbReference type="InterPro" id="IPR013221">
    <property type="entry name" value="Mur_ligase_cen"/>
</dbReference>
<dbReference type="NCBIfam" id="TIGR01085">
    <property type="entry name" value="murE"/>
    <property type="match status" value="1"/>
</dbReference>
<comment type="caution">
    <text evidence="7">Lacks conserved residue(s) required for the propagation of feature annotation.</text>
</comment>
<keyword evidence="5 7" id="KW-0131">Cell cycle</keyword>
<dbReference type="NCBIfam" id="NF001126">
    <property type="entry name" value="PRK00139.1-4"/>
    <property type="match status" value="1"/>
</dbReference>
<feature type="short sequence motif" description="Meso-diaminopimelate recognition motif" evidence="7">
    <location>
        <begin position="419"/>
        <end position="422"/>
    </location>
</feature>
<keyword evidence="6 7" id="KW-0961">Cell wall biogenesis/degradation</keyword>
<feature type="binding site" evidence="7">
    <location>
        <begin position="151"/>
        <end position="152"/>
    </location>
    <ligand>
        <name>UDP-N-acetyl-alpha-D-muramoyl-L-alanyl-D-glutamate</name>
        <dbReference type="ChEBI" id="CHEBI:83900"/>
    </ligand>
</feature>
<dbReference type="Gene3D" id="3.40.1190.10">
    <property type="entry name" value="Mur-like, catalytic domain"/>
    <property type="match status" value="1"/>
</dbReference>
<dbReference type="RefSeq" id="WP_026231312.1">
    <property type="nucleotide sequence ID" value="NZ_AP019827.1"/>
</dbReference>
<dbReference type="Proteomes" id="UP000322617">
    <property type="component" value="Chromosome"/>
</dbReference>
<dbReference type="InterPro" id="IPR005761">
    <property type="entry name" value="UDP-N-AcMur-Glu-dNH2Pim_ligase"/>
</dbReference>
<dbReference type="KEGG" id="lsz:JCM16776_0140"/>
<dbReference type="AlphaFoldDB" id="A0A510JL16"/>
<evidence type="ECO:0000256" key="7">
    <source>
        <dbReference type="HAMAP-Rule" id="MF_00208"/>
    </source>
</evidence>
<keyword evidence="7" id="KW-0460">Magnesium</keyword>
<evidence type="ECO:0000313" key="13">
    <source>
        <dbReference type="Proteomes" id="UP000322617"/>
    </source>
</evidence>
<organism evidence="12 13">
    <name type="scientific">Leptotrichia shahii</name>
    <dbReference type="NCBI Taxonomy" id="157691"/>
    <lineage>
        <taxon>Bacteria</taxon>
        <taxon>Fusobacteriati</taxon>
        <taxon>Fusobacteriota</taxon>
        <taxon>Fusobacteriia</taxon>
        <taxon>Fusobacteriales</taxon>
        <taxon>Leptotrichiaceae</taxon>
        <taxon>Leptotrichia</taxon>
    </lineage>
</organism>
<dbReference type="OrthoDB" id="9800958at2"/>
<keyword evidence="7" id="KW-0067">ATP-binding</keyword>
<dbReference type="InterPro" id="IPR000713">
    <property type="entry name" value="Mur_ligase_N"/>
</dbReference>
<dbReference type="InterPro" id="IPR035911">
    <property type="entry name" value="MurE/MurF_N"/>
</dbReference>
<dbReference type="InterPro" id="IPR036615">
    <property type="entry name" value="Mur_ligase_C_dom_sf"/>
</dbReference>
<feature type="binding site" evidence="7">
    <location>
        <begin position="419"/>
        <end position="422"/>
    </location>
    <ligand>
        <name>meso-2,6-diaminopimelate</name>
        <dbReference type="ChEBI" id="CHEBI:57791"/>
    </ligand>
</feature>
<dbReference type="HAMAP" id="MF_00208">
    <property type="entry name" value="MurE"/>
    <property type="match status" value="1"/>
</dbReference>
<evidence type="ECO:0000256" key="3">
    <source>
        <dbReference type="ARBA" id="ARBA00022960"/>
    </source>
</evidence>
<evidence type="ECO:0000256" key="8">
    <source>
        <dbReference type="RuleBase" id="RU004135"/>
    </source>
</evidence>
<keyword evidence="7" id="KW-0436">Ligase</keyword>
<dbReference type="Gene3D" id="3.90.190.20">
    <property type="entry name" value="Mur ligase, C-terminal domain"/>
    <property type="match status" value="1"/>
</dbReference>
<feature type="binding site" evidence="7">
    <location>
        <position position="478"/>
    </location>
    <ligand>
        <name>meso-2,6-diaminopimelate</name>
        <dbReference type="ChEBI" id="CHEBI:57791"/>
    </ligand>
</feature>
<dbReference type="Pfam" id="PF01225">
    <property type="entry name" value="Mur_ligase"/>
    <property type="match status" value="1"/>
</dbReference>
<dbReference type="SUPFAM" id="SSF53623">
    <property type="entry name" value="MurD-like peptide ligases, catalytic domain"/>
    <property type="match status" value="1"/>
</dbReference>
<dbReference type="PANTHER" id="PTHR23135">
    <property type="entry name" value="MUR LIGASE FAMILY MEMBER"/>
    <property type="match status" value="1"/>
</dbReference>
<protein>
    <recommendedName>
        <fullName evidence="7">UDP-N-acetylmuramoyl-L-alanyl-D-glutamate--2,6-diaminopimelate ligase</fullName>
        <ecNumber evidence="7">6.3.2.13</ecNumber>
    </recommendedName>
    <alternativeName>
        <fullName evidence="7">Meso-A2pm-adding enzyme</fullName>
    </alternativeName>
    <alternativeName>
        <fullName evidence="7">Meso-diaminopimelate-adding enzyme</fullName>
    </alternativeName>
    <alternativeName>
        <fullName evidence="7">UDP-MurNAc-L-Ala-D-Glu:meso-diaminopimelate ligase</fullName>
    </alternativeName>
    <alternativeName>
        <fullName evidence="7">UDP-MurNAc-tripeptide synthetase</fullName>
    </alternativeName>
    <alternativeName>
        <fullName evidence="7">UDP-N-acetylmuramyl-tripeptide synthetase</fullName>
    </alternativeName>
</protein>
<feature type="binding site" evidence="7">
    <location>
        <position position="150"/>
    </location>
    <ligand>
        <name>UDP-N-acetyl-alpha-D-muramoyl-L-alanyl-D-glutamate</name>
        <dbReference type="ChEBI" id="CHEBI:83900"/>
    </ligand>
</feature>
<feature type="binding site" evidence="7">
    <location>
        <position position="474"/>
    </location>
    <ligand>
        <name>meso-2,6-diaminopimelate</name>
        <dbReference type="ChEBI" id="CHEBI:57791"/>
    </ligand>
</feature>
<feature type="modified residue" description="N6-carboxylysine" evidence="7">
    <location>
        <position position="218"/>
    </location>
</feature>
<dbReference type="SUPFAM" id="SSF63418">
    <property type="entry name" value="MurE/MurF N-terminal domain"/>
    <property type="match status" value="1"/>
</dbReference>
<dbReference type="GO" id="GO:0008360">
    <property type="term" value="P:regulation of cell shape"/>
    <property type="evidence" value="ECO:0007669"/>
    <property type="project" value="UniProtKB-KW"/>
</dbReference>
<evidence type="ECO:0000256" key="6">
    <source>
        <dbReference type="ARBA" id="ARBA00023316"/>
    </source>
</evidence>
<comment type="subcellular location">
    <subcellularLocation>
        <location evidence="7 8">Cytoplasm</location>
    </subcellularLocation>
</comment>
<comment type="function">
    <text evidence="7">Catalyzes the addition of meso-diaminopimelic acid to the nucleotide precursor UDP-N-acetylmuramoyl-L-alanyl-D-glutamate (UMAG) in the biosynthesis of bacterial cell-wall peptidoglycan.</text>
</comment>
<keyword evidence="13" id="KW-1185">Reference proteome</keyword>
<feature type="binding site" evidence="7">
    <location>
        <position position="178"/>
    </location>
    <ligand>
        <name>UDP-N-acetyl-alpha-D-muramoyl-L-alanyl-D-glutamate</name>
        <dbReference type="ChEBI" id="CHEBI:83900"/>
    </ligand>
</feature>
<dbReference type="GO" id="GO:0008765">
    <property type="term" value="F:UDP-N-acetylmuramoylalanyl-D-glutamate-2,6-diaminopimelate ligase activity"/>
    <property type="evidence" value="ECO:0007669"/>
    <property type="project" value="UniProtKB-UniRule"/>
</dbReference>
<evidence type="ECO:0000259" key="11">
    <source>
        <dbReference type="Pfam" id="PF08245"/>
    </source>
</evidence>
<feature type="domain" description="Mur ligase C-terminal" evidence="10">
    <location>
        <begin position="346"/>
        <end position="476"/>
    </location>
</feature>
<feature type="binding site" evidence="7">
    <location>
        <position position="186"/>
    </location>
    <ligand>
        <name>UDP-N-acetyl-alpha-D-muramoyl-L-alanyl-D-glutamate</name>
        <dbReference type="ChEBI" id="CHEBI:83900"/>
    </ligand>
</feature>